<keyword evidence="2" id="KW-1185">Reference proteome</keyword>
<dbReference type="AlphaFoldDB" id="A0A2U1NNN0"/>
<dbReference type="EMBL" id="PKPP01002467">
    <property type="protein sequence ID" value="PWA75050.1"/>
    <property type="molecule type" value="Genomic_DNA"/>
</dbReference>
<dbReference type="STRING" id="35608.A0A2U1NNN0"/>
<accession>A0A2U1NNN0</accession>
<name>A0A2U1NNN0_ARTAN</name>
<protein>
    <submittedName>
        <fullName evidence="1">Armadillo-type fold protein</fullName>
    </submittedName>
</protein>
<gene>
    <name evidence="1" type="ORF">CTI12_AA246750</name>
</gene>
<sequence length="203" mass="23049">MDDFLKSKIDYVLSLFYVGKNATRDDLINMFFISIHNRWMSFFMADAEVDTMGKPNTSMSNKLVQTNKMGGFGVMKNVTDIQVLALAIVFERLKSHGALPEVHDNTRTTGIGTAKWIFNIGEGKISGKNDGHAQFNLKFLVSMRKYTLIKHGMGYKPFFSLYLRMLFQAGVIEEFSNDALDSALDSDDMEDDIDKEVDRVLNF</sequence>
<evidence type="ECO:0000313" key="1">
    <source>
        <dbReference type="EMBL" id="PWA75050.1"/>
    </source>
</evidence>
<proteinExistence type="predicted"/>
<comment type="caution">
    <text evidence="1">The sequence shown here is derived from an EMBL/GenBank/DDBJ whole genome shotgun (WGS) entry which is preliminary data.</text>
</comment>
<evidence type="ECO:0000313" key="2">
    <source>
        <dbReference type="Proteomes" id="UP000245207"/>
    </source>
</evidence>
<organism evidence="1 2">
    <name type="scientific">Artemisia annua</name>
    <name type="common">Sweet wormwood</name>
    <dbReference type="NCBI Taxonomy" id="35608"/>
    <lineage>
        <taxon>Eukaryota</taxon>
        <taxon>Viridiplantae</taxon>
        <taxon>Streptophyta</taxon>
        <taxon>Embryophyta</taxon>
        <taxon>Tracheophyta</taxon>
        <taxon>Spermatophyta</taxon>
        <taxon>Magnoliopsida</taxon>
        <taxon>eudicotyledons</taxon>
        <taxon>Gunneridae</taxon>
        <taxon>Pentapetalae</taxon>
        <taxon>asterids</taxon>
        <taxon>campanulids</taxon>
        <taxon>Asterales</taxon>
        <taxon>Asteraceae</taxon>
        <taxon>Asteroideae</taxon>
        <taxon>Anthemideae</taxon>
        <taxon>Artemisiinae</taxon>
        <taxon>Artemisia</taxon>
    </lineage>
</organism>
<reference evidence="1 2" key="1">
    <citation type="journal article" date="2018" name="Mol. Plant">
        <title>The genome of Artemisia annua provides insight into the evolution of Asteraceae family and artemisinin biosynthesis.</title>
        <authorList>
            <person name="Shen Q."/>
            <person name="Zhang L."/>
            <person name="Liao Z."/>
            <person name="Wang S."/>
            <person name="Yan T."/>
            <person name="Shi P."/>
            <person name="Liu M."/>
            <person name="Fu X."/>
            <person name="Pan Q."/>
            <person name="Wang Y."/>
            <person name="Lv Z."/>
            <person name="Lu X."/>
            <person name="Zhang F."/>
            <person name="Jiang W."/>
            <person name="Ma Y."/>
            <person name="Chen M."/>
            <person name="Hao X."/>
            <person name="Li L."/>
            <person name="Tang Y."/>
            <person name="Lv G."/>
            <person name="Zhou Y."/>
            <person name="Sun X."/>
            <person name="Brodelius P.E."/>
            <person name="Rose J.K.C."/>
            <person name="Tang K."/>
        </authorList>
    </citation>
    <scope>NUCLEOTIDE SEQUENCE [LARGE SCALE GENOMIC DNA]</scope>
    <source>
        <strain evidence="2">cv. Huhao1</strain>
        <tissue evidence="1">Leaf</tissue>
    </source>
</reference>
<dbReference type="Proteomes" id="UP000245207">
    <property type="component" value="Unassembled WGS sequence"/>
</dbReference>
<dbReference type="OrthoDB" id="205662at2759"/>